<reference evidence="1 2" key="1">
    <citation type="submission" date="2016-11" db="EMBL/GenBank/DDBJ databases">
        <authorList>
            <person name="Jaros S."/>
            <person name="Januszkiewicz K."/>
            <person name="Wedrychowicz H."/>
        </authorList>
    </citation>
    <scope>NUCLEOTIDE SEQUENCE [LARGE SCALE GENOMIC DNA]</scope>
    <source>
        <strain evidence="1 2">DSM 18899</strain>
    </source>
</reference>
<gene>
    <name evidence="1" type="ORF">SAMN02745887_02184</name>
</gene>
<dbReference type="EMBL" id="FPKR01000008">
    <property type="protein sequence ID" value="SFZ76994.1"/>
    <property type="molecule type" value="Genomic_DNA"/>
</dbReference>
<dbReference type="OrthoDB" id="9135546at2"/>
<protein>
    <recommendedName>
        <fullName evidence="3">PilZ domain-containing protein</fullName>
    </recommendedName>
</protein>
<evidence type="ECO:0000313" key="2">
    <source>
        <dbReference type="Proteomes" id="UP000186513"/>
    </source>
</evidence>
<proteinExistence type="predicted"/>
<evidence type="ECO:0000313" key="1">
    <source>
        <dbReference type="EMBL" id="SFZ76994.1"/>
    </source>
</evidence>
<dbReference type="AlphaFoldDB" id="A0A1K2HL76"/>
<dbReference type="STRING" id="1121279.SAMN02745887_02184"/>
<organism evidence="1 2">
    <name type="scientific">Chitinimonas taiwanensis DSM 18899</name>
    <dbReference type="NCBI Taxonomy" id="1121279"/>
    <lineage>
        <taxon>Bacteria</taxon>
        <taxon>Pseudomonadati</taxon>
        <taxon>Pseudomonadota</taxon>
        <taxon>Betaproteobacteria</taxon>
        <taxon>Neisseriales</taxon>
        <taxon>Chitinibacteraceae</taxon>
        <taxon>Chitinimonas</taxon>
    </lineage>
</organism>
<dbReference type="RefSeq" id="WP_072428702.1">
    <property type="nucleotide sequence ID" value="NZ_FPKR01000008.1"/>
</dbReference>
<keyword evidence="2" id="KW-1185">Reference proteome</keyword>
<name>A0A1K2HL76_9NEIS</name>
<evidence type="ECO:0008006" key="3">
    <source>
        <dbReference type="Google" id="ProtNLM"/>
    </source>
</evidence>
<sequence>MSFPRTEHAALPAAAPLPARLRVKTWAKILSGLGAGLLGHVEALSRQGLGLLHNQPLPLGGVCELYFMLTVAGREHILHARCRVDSCSPAEGGYGLMLSFVDCLSDAPASLLLIDAFLAQAAAGGQHAEVAA</sequence>
<accession>A0A1K2HL76</accession>
<dbReference type="Proteomes" id="UP000186513">
    <property type="component" value="Unassembled WGS sequence"/>
</dbReference>